<proteinExistence type="predicted"/>
<comment type="caution">
    <text evidence="2">The sequence shown here is derived from an EMBL/GenBank/DDBJ whole genome shotgun (WGS) entry which is preliminary data.</text>
</comment>
<evidence type="ECO:0000256" key="1">
    <source>
        <dbReference type="SAM" id="MobiDB-lite"/>
    </source>
</evidence>
<gene>
    <name evidence="2" type="ORF">A3D77_05840</name>
</gene>
<feature type="compositionally biased region" description="Basic and acidic residues" evidence="1">
    <location>
        <begin position="181"/>
        <end position="190"/>
    </location>
</feature>
<evidence type="ECO:0000313" key="3">
    <source>
        <dbReference type="Proteomes" id="UP000176923"/>
    </source>
</evidence>
<dbReference type="EMBL" id="MFJL01000023">
    <property type="protein sequence ID" value="OGG15536.1"/>
    <property type="molecule type" value="Genomic_DNA"/>
</dbReference>
<protein>
    <submittedName>
        <fullName evidence="2">Uncharacterized protein</fullName>
    </submittedName>
</protein>
<dbReference type="AlphaFoldDB" id="A0A1F5ZSS3"/>
<dbReference type="STRING" id="1798382.A3D77_05840"/>
<reference evidence="2 3" key="1">
    <citation type="journal article" date="2016" name="Nat. Commun.">
        <title>Thousands of microbial genomes shed light on interconnected biogeochemical processes in an aquifer system.</title>
        <authorList>
            <person name="Anantharaman K."/>
            <person name="Brown C.T."/>
            <person name="Hug L.A."/>
            <person name="Sharon I."/>
            <person name="Castelle C.J."/>
            <person name="Probst A.J."/>
            <person name="Thomas B.C."/>
            <person name="Singh A."/>
            <person name="Wilkins M.J."/>
            <person name="Karaoz U."/>
            <person name="Brodie E.L."/>
            <person name="Williams K.H."/>
            <person name="Hubbard S.S."/>
            <person name="Banfield J.F."/>
        </authorList>
    </citation>
    <scope>NUCLEOTIDE SEQUENCE [LARGE SCALE GENOMIC DNA]</scope>
</reference>
<dbReference type="Proteomes" id="UP000176923">
    <property type="component" value="Unassembled WGS sequence"/>
</dbReference>
<feature type="region of interest" description="Disordered" evidence="1">
    <location>
        <begin position="170"/>
        <end position="191"/>
    </location>
</feature>
<organism evidence="2 3">
    <name type="scientific">Candidatus Gottesmanbacteria bacterium RIFCSPHIGHO2_02_FULL_39_11</name>
    <dbReference type="NCBI Taxonomy" id="1798382"/>
    <lineage>
        <taxon>Bacteria</taxon>
        <taxon>Candidatus Gottesmaniibacteriota</taxon>
    </lineage>
</organism>
<evidence type="ECO:0000313" key="2">
    <source>
        <dbReference type="EMBL" id="OGG15536.1"/>
    </source>
</evidence>
<name>A0A1F5ZSS3_9BACT</name>
<sequence length="229" mass="26545">MTSQEASPIGMKGLFDEINRQNTLSQQRPVSNPYDSPSYRHVRKLILSAKQEDTFLEELTALEREGLAQEILDKLLSEFIGRGPVSTIETKEKYNKPYVSPDEIKAKRQARNAKNQAKFEEDRHIEMRSRYYSISSTPYNIHTVCHSPELVYPKLQGDSGSRAINTRYQINPLPSLPSDTRGQELGDNKMTHHQNNLRGLHLYRYHGHIYVRGVRQEHRAEKRKNKNSQ</sequence>
<accession>A0A1F5ZSS3</accession>